<dbReference type="AlphaFoldDB" id="A0A2P7EF71"/>
<dbReference type="RefSeq" id="WP_106499691.1">
    <property type="nucleotide sequence ID" value="NZ_PXVC01000017.1"/>
</dbReference>
<reference evidence="2" key="1">
    <citation type="submission" date="2018-03" db="EMBL/GenBank/DDBJ databases">
        <title>Ecological and genomic features of two cosmopolitan and abundant freshwater picocyanobacteria.</title>
        <authorList>
            <person name="Cabello-Yeves P.J."/>
            <person name="Picazo A."/>
            <person name="Camacho A."/>
            <person name="Callieri C."/>
            <person name="Rosselli R."/>
            <person name="Roda-Garcia J."/>
            <person name="Coutinho F.H."/>
            <person name="Rodriguez-Valera F."/>
        </authorList>
    </citation>
    <scope>NUCLEOTIDE SEQUENCE [LARGE SCALE GENOMIC DNA]</scope>
    <source>
        <strain evidence="2">Tous</strain>
    </source>
</reference>
<evidence type="ECO:0000313" key="1">
    <source>
        <dbReference type="EMBL" id="PSI01892.1"/>
    </source>
</evidence>
<dbReference type="EMBL" id="PXVC01000017">
    <property type="protein sequence ID" value="PSI01892.1"/>
    <property type="molecule type" value="Genomic_DNA"/>
</dbReference>
<organism evidence="1 2">
    <name type="scientific">Synechococcus lacustris str. Tous</name>
    <dbReference type="NCBI Taxonomy" id="1910958"/>
    <lineage>
        <taxon>Bacteria</taxon>
        <taxon>Bacillati</taxon>
        <taxon>Cyanobacteriota</taxon>
        <taxon>Cyanophyceae</taxon>
        <taxon>Synechococcales</taxon>
        <taxon>Synechococcaceae</taxon>
        <taxon>Synechococcus</taxon>
    </lineage>
</organism>
<comment type="caution">
    <text evidence="1">The sequence shown here is derived from an EMBL/GenBank/DDBJ whole genome shotgun (WGS) entry which is preliminary data.</text>
</comment>
<name>A0A2P7EF71_9SYNE</name>
<gene>
    <name evidence="1" type="ORF">C7K08_05785</name>
</gene>
<keyword evidence="2" id="KW-1185">Reference proteome</keyword>
<dbReference type="Proteomes" id="UP000240206">
    <property type="component" value="Unassembled WGS sequence"/>
</dbReference>
<accession>A0A2P7EF71</accession>
<sequence>MGLNSSNNPNYCQRVTADDGKLGNTHLKNFQDNEKTVPTILTTSQKLTPLLQLRYQKSISDAVADLGKAEEIGILFSSFQKYLYEVAN</sequence>
<protein>
    <submittedName>
        <fullName evidence="1">Uncharacterized protein</fullName>
    </submittedName>
</protein>
<dbReference type="STRING" id="1910958.BTM30_06850"/>
<evidence type="ECO:0000313" key="2">
    <source>
        <dbReference type="Proteomes" id="UP000240206"/>
    </source>
</evidence>
<proteinExistence type="predicted"/>